<evidence type="ECO:0000313" key="2">
    <source>
        <dbReference type="Proteomes" id="UP001206925"/>
    </source>
</evidence>
<dbReference type="Proteomes" id="UP001206925">
    <property type="component" value="Unassembled WGS sequence"/>
</dbReference>
<evidence type="ECO:0000313" key="1">
    <source>
        <dbReference type="EMBL" id="KAI7736285.1"/>
    </source>
</evidence>
<organism evidence="1 2">
    <name type="scientific">Ambrosia artemisiifolia</name>
    <name type="common">Common ragweed</name>
    <dbReference type="NCBI Taxonomy" id="4212"/>
    <lineage>
        <taxon>Eukaryota</taxon>
        <taxon>Viridiplantae</taxon>
        <taxon>Streptophyta</taxon>
        <taxon>Embryophyta</taxon>
        <taxon>Tracheophyta</taxon>
        <taxon>Spermatophyta</taxon>
        <taxon>Magnoliopsida</taxon>
        <taxon>eudicotyledons</taxon>
        <taxon>Gunneridae</taxon>
        <taxon>Pentapetalae</taxon>
        <taxon>asterids</taxon>
        <taxon>campanulids</taxon>
        <taxon>Asterales</taxon>
        <taxon>Asteraceae</taxon>
        <taxon>Asteroideae</taxon>
        <taxon>Heliantheae alliance</taxon>
        <taxon>Heliantheae</taxon>
        <taxon>Ambrosia</taxon>
    </lineage>
</organism>
<comment type="caution">
    <text evidence="1">The sequence shown here is derived from an EMBL/GenBank/DDBJ whole genome shotgun (WGS) entry which is preliminary data.</text>
</comment>
<keyword evidence="2" id="KW-1185">Reference proteome</keyword>
<gene>
    <name evidence="1" type="ORF">M8C21_026981</name>
</gene>
<dbReference type="EMBL" id="JAMZMK010009327">
    <property type="protein sequence ID" value="KAI7736285.1"/>
    <property type="molecule type" value="Genomic_DNA"/>
</dbReference>
<name>A0AAD5GBF2_AMBAR</name>
<proteinExistence type="predicted"/>
<reference evidence="1" key="1">
    <citation type="submission" date="2022-06" db="EMBL/GenBank/DDBJ databases">
        <title>Uncovering the hologenomic basis of an extraordinary plant invasion.</title>
        <authorList>
            <person name="Bieker V.C."/>
            <person name="Martin M.D."/>
            <person name="Gilbert T."/>
            <person name="Hodgins K."/>
            <person name="Battlay P."/>
            <person name="Petersen B."/>
            <person name="Wilson J."/>
        </authorList>
    </citation>
    <scope>NUCLEOTIDE SEQUENCE</scope>
    <source>
        <strain evidence="1">AA19_3_7</strain>
        <tissue evidence="1">Leaf</tissue>
    </source>
</reference>
<protein>
    <submittedName>
        <fullName evidence="1">Uncharacterized protein</fullName>
    </submittedName>
</protein>
<sequence>MSLLSSLIAWCGSSTIPTPTSSVSRKGSSTLIVGLVRENKVGGVGMMGRRSGRQAVQWRPSLCTISEEDVIKTEVIQLYVMPCNNNNKKNTRMPRHNSKPSEYKKDFVLRNSWNMVSPVPTSFLF</sequence>
<dbReference type="AlphaFoldDB" id="A0AAD5GBF2"/>
<accession>A0AAD5GBF2</accession>